<accession>A0A061DLT5</accession>
<sequence length="110" mass="12052">MRSAALPRVGRSHYHKENPDAQKIELPAMASGKESKGNVKKKLGRARMEAGNQIFSRIYFDFPLLPPPACHMPVPINSRPHLLPLTVTPCPLSIAASEAYSTLLSPHIVS</sequence>
<reference evidence="2 3" key="1">
    <citation type="journal article" date="2013" name="Genome Biol.">
        <title>The genome sequence of the most widely cultivated cacao type and its use to identify candidate genes regulating pod color.</title>
        <authorList>
            <person name="Motamayor J.C."/>
            <person name="Mockaitis K."/>
            <person name="Schmutz J."/>
            <person name="Haiminen N."/>
            <person name="Iii D.L."/>
            <person name="Cornejo O."/>
            <person name="Findley S.D."/>
            <person name="Zheng P."/>
            <person name="Utro F."/>
            <person name="Royaert S."/>
            <person name="Saski C."/>
            <person name="Jenkins J."/>
            <person name="Podicheti R."/>
            <person name="Zhao M."/>
            <person name="Scheffler B.E."/>
            <person name="Stack J.C."/>
            <person name="Feltus F.A."/>
            <person name="Mustiga G.M."/>
            <person name="Amores F."/>
            <person name="Phillips W."/>
            <person name="Marelli J.P."/>
            <person name="May G.D."/>
            <person name="Shapiro H."/>
            <person name="Ma J."/>
            <person name="Bustamante C.D."/>
            <person name="Schnell R.J."/>
            <person name="Main D."/>
            <person name="Gilbert D."/>
            <person name="Parida L."/>
            <person name="Kuhn D.N."/>
        </authorList>
    </citation>
    <scope>NUCLEOTIDE SEQUENCE [LARGE SCALE GENOMIC DNA]</scope>
    <source>
        <strain evidence="3">cv. Matina 1-6</strain>
    </source>
</reference>
<gene>
    <name evidence="2" type="ORF">TCM_000275</name>
</gene>
<dbReference type="HOGENOM" id="CLU_2175621_0_0_1"/>
<feature type="region of interest" description="Disordered" evidence="1">
    <location>
        <begin position="1"/>
        <end position="44"/>
    </location>
</feature>
<dbReference type="InParanoid" id="A0A061DLT5"/>
<dbReference type="EMBL" id="CM001879">
    <property type="protein sequence ID" value="EOX90943.1"/>
    <property type="molecule type" value="Genomic_DNA"/>
</dbReference>
<dbReference type="Proteomes" id="UP000026915">
    <property type="component" value="Chromosome 1"/>
</dbReference>
<name>A0A061DLT5_THECC</name>
<dbReference type="Gramene" id="EOX90943">
    <property type="protein sequence ID" value="EOX90943"/>
    <property type="gene ID" value="TCM_000275"/>
</dbReference>
<protein>
    <submittedName>
        <fullName evidence="2">Uncharacterized protein</fullName>
    </submittedName>
</protein>
<organism evidence="2 3">
    <name type="scientific">Theobroma cacao</name>
    <name type="common">Cacao</name>
    <name type="synonym">Cocoa</name>
    <dbReference type="NCBI Taxonomy" id="3641"/>
    <lineage>
        <taxon>Eukaryota</taxon>
        <taxon>Viridiplantae</taxon>
        <taxon>Streptophyta</taxon>
        <taxon>Embryophyta</taxon>
        <taxon>Tracheophyta</taxon>
        <taxon>Spermatophyta</taxon>
        <taxon>Magnoliopsida</taxon>
        <taxon>eudicotyledons</taxon>
        <taxon>Gunneridae</taxon>
        <taxon>Pentapetalae</taxon>
        <taxon>rosids</taxon>
        <taxon>malvids</taxon>
        <taxon>Malvales</taxon>
        <taxon>Malvaceae</taxon>
        <taxon>Byttnerioideae</taxon>
        <taxon>Theobroma</taxon>
    </lineage>
</organism>
<evidence type="ECO:0000256" key="1">
    <source>
        <dbReference type="SAM" id="MobiDB-lite"/>
    </source>
</evidence>
<proteinExistence type="predicted"/>
<dbReference type="AlphaFoldDB" id="A0A061DLT5"/>
<keyword evidence="3" id="KW-1185">Reference proteome</keyword>
<evidence type="ECO:0000313" key="3">
    <source>
        <dbReference type="Proteomes" id="UP000026915"/>
    </source>
</evidence>
<evidence type="ECO:0000313" key="2">
    <source>
        <dbReference type="EMBL" id="EOX90943.1"/>
    </source>
</evidence>